<dbReference type="AlphaFoldDB" id="A0A4S4KPR0"/>
<reference evidence="3 4" key="1">
    <citation type="submission" date="2019-02" db="EMBL/GenBank/DDBJ databases">
        <title>Genome sequencing of the rare red list fungi Phellinidium pouzarii.</title>
        <authorList>
            <person name="Buettner E."/>
            <person name="Kellner H."/>
        </authorList>
    </citation>
    <scope>NUCLEOTIDE SEQUENCE [LARGE SCALE GENOMIC DNA]</scope>
    <source>
        <strain evidence="3 4">DSM 108285</strain>
    </source>
</reference>
<dbReference type="Gene3D" id="1.20.1280.50">
    <property type="match status" value="1"/>
</dbReference>
<evidence type="ECO:0000259" key="2">
    <source>
        <dbReference type="PROSITE" id="PS50181"/>
    </source>
</evidence>
<dbReference type="CDD" id="cd09917">
    <property type="entry name" value="F-box_SF"/>
    <property type="match status" value="1"/>
</dbReference>
<gene>
    <name evidence="3" type="ORF">EW145_g7058</name>
</gene>
<dbReference type="SUPFAM" id="SSF81383">
    <property type="entry name" value="F-box domain"/>
    <property type="match status" value="1"/>
</dbReference>
<feature type="domain" description="F-box" evidence="2">
    <location>
        <begin position="70"/>
        <end position="119"/>
    </location>
</feature>
<keyword evidence="4" id="KW-1185">Reference proteome</keyword>
<feature type="region of interest" description="Disordered" evidence="1">
    <location>
        <begin position="1"/>
        <end position="41"/>
    </location>
</feature>
<proteinExistence type="predicted"/>
<dbReference type="Pfam" id="PF00646">
    <property type="entry name" value="F-box"/>
    <property type="match status" value="1"/>
</dbReference>
<sequence>MVLTRSARQAQQPRLPAASIPDTPQVEQDERPKKRVKTRRGGEVTKVIKDPDIGFSSGAVGKSARKKRKLDILGSMPLEMFCEIARYLDPGDLLRLSRSSKALHELLVSKSARLLWRTAEETVGLPKCPQDLSSPQYAAFIFGKLCTYCVNARAIKRGLELMSEREIENKYGGKAEIFFLVPTRDYTEIFEKEKPAEISFRSYKYYEPEFKTILEKYNSFKKSSVDQKNFVNERREAVYKIGLESKKLLSWLHRANNLKSKDKADAISNRQSSIHAKLRDLGYSDEDFDNELDNEKWRWNDLIKQPRVLTDRSTFNAILSLEETIRLRRENIVRIAKERRISERQNKLIDFVWKFVSSDEGKTCCIIASDFLVLPSVQEVINNDEAGTDIPQKHFDSLKQKVLELSETRIQKIKVKVASSIMRTRLESGLQVISTNKSSEDIIRGALNYVDSSVTLQHPTSFIGKRFDFHFNHLFTFPVMMKTLRSCSLRCFQLSHCGYIASMESFRGMPDQSALSIADALYASVDVASTLADMEALRDSFVCMRCSPSARKLLSWGELVNHFYQERLGFLRRERERENGEKTVSLINIHDHDEKMPGKLAVYTGNTQQSRKDLIKPCDCRSKHTGRVKKIMPYLRDS</sequence>
<dbReference type="PROSITE" id="PS50181">
    <property type="entry name" value="FBOX"/>
    <property type="match status" value="1"/>
</dbReference>
<evidence type="ECO:0000256" key="1">
    <source>
        <dbReference type="SAM" id="MobiDB-lite"/>
    </source>
</evidence>
<accession>A0A4S4KPR0</accession>
<name>A0A4S4KPR0_9AGAM</name>
<feature type="compositionally biased region" description="Low complexity" evidence="1">
    <location>
        <begin position="1"/>
        <end position="19"/>
    </location>
</feature>
<comment type="caution">
    <text evidence="3">The sequence shown here is derived from an EMBL/GenBank/DDBJ whole genome shotgun (WGS) entry which is preliminary data.</text>
</comment>
<protein>
    <recommendedName>
        <fullName evidence="2">F-box domain-containing protein</fullName>
    </recommendedName>
</protein>
<evidence type="ECO:0000313" key="4">
    <source>
        <dbReference type="Proteomes" id="UP000308199"/>
    </source>
</evidence>
<dbReference type="InterPro" id="IPR036047">
    <property type="entry name" value="F-box-like_dom_sf"/>
</dbReference>
<dbReference type="OrthoDB" id="2322499at2759"/>
<dbReference type="EMBL" id="SGPK01000628">
    <property type="protein sequence ID" value="THH00582.1"/>
    <property type="molecule type" value="Genomic_DNA"/>
</dbReference>
<organism evidence="3 4">
    <name type="scientific">Phellinidium pouzarii</name>
    <dbReference type="NCBI Taxonomy" id="167371"/>
    <lineage>
        <taxon>Eukaryota</taxon>
        <taxon>Fungi</taxon>
        <taxon>Dikarya</taxon>
        <taxon>Basidiomycota</taxon>
        <taxon>Agaricomycotina</taxon>
        <taxon>Agaricomycetes</taxon>
        <taxon>Hymenochaetales</taxon>
        <taxon>Hymenochaetaceae</taxon>
        <taxon>Phellinidium</taxon>
    </lineage>
</organism>
<dbReference type="InterPro" id="IPR001810">
    <property type="entry name" value="F-box_dom"/>
</dbReference>
<dbReference type="Proteomes" id="UP000308199">
    <property type="component" value="Unassembled WGS sequence"/>
</dbReference>
<evidence type="ECO:0000313" key="3">
    <source>
        <dbReference type="EMBL" id="THH00582.1"/>
    </source>
</evidence>